<accession>A0A1H1C2H2</accession>
<dbReference type="EMBL" id="FNKQ01000002">
    <property type="protein sequence ID" value="SDQ58402.1"/>
    <property type="molecule type" value="Genomic_DNA"/>
</dbReference>
<name>A0A1H1C2H2_9EURY</name>
<evidence type="ECO:0000313" key="5">
    <source>
        <dbReference type="Proteomes" id="UP000255421"/>
    </source>
</evidence>
<reference evidence="2 5" key="3">
    <citation type="submission" date="2018-07" db="EMBL/GenBank/DDBJ databases">
        <title>Genome sequence of extremly halophilic archaeon Halopelagius longus strain BC12-B1.</title>
        <authorList>
            <person name="Zhang X."/>
        </authorList>
    </citation>
    <scope>NUCLEOTIDE SEQUENCE [LARGE SCALE GENOMIC DNA]</scope>
    <source>
        <strain evidence="2 5">BC12-B1</strain>
    </source>
</reference>
<sequence length="59" mass="5879">MSVDMRQVALGAMLLLASSAFLLETDVDGRVPAVIAAFAAACTVVASLRAGRDADGAAA</sequence>
<dbReference type="Proteomes" id="UP000255421">
    <property type="component" value="Unassembled WGS sequence"/>
</dbReference>
<dbReference type="EMBL" id="QQST01000001">
    <property type="protein sequence ID" value="RDI71038.1"/>
    <property type="molecule type" value="Genomic_DNA"/>
</dbReference>
<proteinExistence type="predicted"/>
<protein>
    <submittedName>
        <fullName evidence="3">Uncharacterized protein</fullName>
    </submittedName>
</protein>
<reference evidence="4" key="2">
    <citation type="submission" date="2016-10" db="EMBL/GenBank/DDBJ databases">
        <authorList>
            <person name="Varghese N."/>
            <person name="Submissions S."/>
        </authorList>
    </citation>
    <scope>NUCLEOTIDE SEQUENCE [LARGE SCALE GENOMIC DNA]</scope>
    <source>
        <strain evidence="4">CGMCC 1.12397</strain>
    </source>
</reference>
<keyword evidence="1" id="KW-0812">Transmembrane</keyword>
<dbReference type="Proteomes" id="UP000199289">
    <property type="component" value="Unassembled WGS sequence"/>
</dbReference>
<gene>
    <name evidence="2" type="ORF">DWB78_04440</name>
    <name evidence="3" type="ORF">SAMN05216278_2079</name>
</gene>
<evidence type="ECO:0000256" key="1">
    <source>
        <dbReference type="SAM" id="Phobius"/>
    </source>
</evidence>
<keyword evidence="1" id="KW-0472">Membrane</keyword>
<keyword evidence="5" id="KW-1185">Reference proteome</keyword>
<evidence type="ECO:0000313" key="2">
    <source>
        <dbReference type="EMBL" id="RDI71038.1"/>
    </source>
</evidence>
<organism evidence="3 4">
    <name type="scientific">Halopelagius longus</name>
    <dbReference type="NCBI Taxonomy" id="1236180"/>
    <lineage>
        <taxon>Archaea</taxon>
        <taxon>Methanobacteriati</taxon>
        <taxon>Methanobacteriota</taxon>
        <taxon>Stenosarchaea group</taxon>
        <taxon>Halobacteria</taxon>
        <taxon>Halobacteriales</taxon>
        <taxon>Haloferacaceae</taxon>
    </lineage>
</organism>
<evidence type="ECO:0000313" key="3">
    <source>
        <dbReference type="EMBL" id="SDQ58402.1"/>
    </source>
</evidence>
<evidence type="ECO:0000313" key="4">
    <source>
        <dbReference type="Proteomes" id="UP000199289"/>
    </source>
</evidence>
<keyword evidence="1" id="KW-1133">Transmembrane helix</keyword>
<reference evidence="3" key="1">
    <citation type="submission" date="2016-10" db="EMBL/GenBank/DDBJ databases">
        <authorList>
            <person name="de Groot N.N."/>
        </authorList>
    </citation>
    <scope>NUCLEOTIDE SEQUENCE [LARGE SCALE GENOMIC DNA]</scope>
    <source>
        <strain evidence="3">CGMCC 1.12397</strain>
    </source>
</reference>
<dbReference type="RefSeq" id="WP_092536838.1">
    <property type="nucleotide sequence ID" value="NZ_FNKQ01000002.1"/>
</dbReference>
<feature type="transmembrane region" description="Helical" evidence="1">
    <location>
        <begin position="32"/>
        <end position="51"/>
    </location>
</feature>
<dbReference type="AlphaFoldDB" id="A0A1H1C2H2"/>